<reference evidence="2 3" key="1">
    <citation type="submission" date="2024-04" db="EMBL/GenBank/DDBJ databases">
        <title>Tritrichomonas musculus Genome.</title>
        <authorList>
            <person name="Alves-Ferreira E."/>
            <person name="Grigg M."/>
            <person name="Lorenzi H."/>
            <person name="Galac M."/>
        </authorList>
    </citation>
    <scope>NUCLEOTIDE SEQUENCE [LARGE SCALE GENOMIC DNA]</scope>
    <source>
        <strain evidence="2 3">EAF2021</strain>
    </source>
</reference>
<evidence type="ECO:0000256" key="1">
    <source>
        <dbReference type="SAM" id="MobiDB-lite"/>
    </source>
</evidence>
<organism evidence="2 3">
    <name type="scientific">Tritrichomonas musculus</name>
    <dbReference type="NCBI Taxonomy" id="1915356"/>
    <lineage>
        <taxon>Eukaryota</taxon>
        <taxon>Metamonada</taxon>
        <taxon>Parabasalia</taxon>
        <taxon>Tritrichomonadida</taxon>
        <taxon>Tritrichomonadidae</taxon>
        <taxon>Tritrichomonas</taxon>
    </lineage>
</organism>
<feature type="compositionally biased region" description="Low complexity" evidence="1">
    <location>
        <begin position="109"/>
        <end position="133"/>
    </location>
</feature>
<dbReference type="Proteomes" id="UP001470230">
    <property type="component" value="Unassembled WGS sequence"/>
</dbReference>
<gene>
    <name evidence="2" type="ORF">M9Y10_027317</name>
</gene>
<feature type="region of interest" description="Disordered" evidence="1">
    <location>
        <begin position="103"/>
        <end position="147"/>
    </location>
</feature>
<feature type="region of interest" description="Disordered" evidence="1">
    <location>
        <begin position="42"/>
        <end position="91"/>
    </location>
</feature>
<dbReference type="EMBL" id="JAPFFF010000042">
    <property type="protein sequence ID" value="KAK8841117.1"/>
    <property type="molecule type" value="Genomic_DNA"/>
</dbReference>
<protein>
    <submittedName>
        <fullName evidence="2">Uncharacterized protein</fullName>
    </submittedName>
</protein>
<comment type="caution">
    <text evidence="2">The sequence shown here is derived from an EMBL/GenBank/DDBJ whole genome shotgun (WGS) entry which is preliminary data.</text>
</comment>
<accession>A0ABR2H4G9</accession>
<keyword evidence="3" id="KW-1185">Reference proteome</keyword>
<feature type="compositionally biased region" description="Basic residues" evidence="1">
    <location>
        <begin position="48"/>
        <end position="57"/>
    </location>
</feature>
<name>A0ABR2H4G9_9EUKA</name>
<sequence>MQNFGGIQQNINDVHQMNMQIPYGFPQMRSGQEFPVPITATQNAALPQRKRTNKKHPAPQPPPQPHMRMMQQQNQLQQFQQPPQAAPPPMQQIDQMGQISQMGSTNIGQIPQPQMPQQMQQQMNQKMAKPQQMRQIPPNIKAQQSQQQKIDPNIFFYFSQTLCSFSLMDSIEFDWIGPKVNPEIVDCVNNADDDETDLDFNSVQDYINISNNSFEQK</sequence>
<evidence type="ECO:0000313" key="2">
    <source>
        <dbReference type="EMBL" id="KAK8841117.1"/>
    </source>
</evidence>
<feature type="compositionally biased region" description="Low complexity" evidence="1">
    <location>
        <begin position="66"/>
        <end position="83"/>
    </location>
</feature>
<evidence type="ECO:0000313" key="3">
    <source>
        <dbReference type="Proteomes" id="UP001470230"/>
    </source>
</evidence>
<proteinExistence type="predicted"/>